<dbReference type="AlphaFoldDB" id="A0A2P5DER1"/>
<evidence type="ECO:0000313" key="2">
    <source>
        <dbReference type="EMBL" id="PON71778.1"/>
    </source>
</evidence>
<evidence type="ECO:0000313" key="3">
    <source>
        <dbReference type="Proteomes" id="UP000237000"/>
    </source>
</evidence>
<dbReference type="InParanoid" id="A0A2P5DER1"/>
<dbReference type="OrthoDB" id="10462553at2759"/>
<feature type="compositionally biased region" description="Polar residues" evidence="1">
    <location>
        <begin position="1"/>
        <end position="20"/>
    </location>
</feature>
<keyword evidence="3" id="KW-1185">Reference proteome</keyword>
<reference evidence="3" key="1">
    <citation type="submission" date="2016-06" db="EMBL/GenBank/DDBJ databases">
        <title>Parallel loss of symbiosis genes in relatives of nitrogen-fixing non-legume Parasponia.</title>
        <authorList>
            <person name="Van Velzen R."/>
            <person name="Holmer R."/>
            <person name="Bu F."/>
            <person name="Rutten L."/>
            <person name="Van Zeijl A."/>
            <person name="Liu W."/>
            <person name="Santuari L."/>
            <person name="Cao Q."/>
            <person name="Sharma T."/>
            <person name="Shen D."/>
            <person name="Roswanjaya Y."/>
            <person name="Wardhani T."/>
            <person name="Kalhor M.S."/>
            <person name="Jansen J."/>
            <person name="Van den Hoogen J."/>
            <person name="Gungor B."/>
            <person name="Hartog M."/>
            <person name="Hontelez J."/>
            <person name="Verver J."/>
            <person name="Yang W.-C."/>
            <person name="Schijlen E."/>
            <person name="Repin R."/>
            <person name="Schilthuizen M."/>
            <person name="Schranz E."/>
            <person name="Heidstra R."/>
            <person name="Miyata K."/>
            <person name="Fedorova E."/>
            <person name="Kohlen W."/>
            <person name="Bisseling T."/>
            <person name="Smit S."/>
            <person name="Geurts R."/>
        </authorList>
    </citation>
    <scope>NUCLEOTIDE SEQUENCE [LARGE SCALE GENOMIC DNA]</scope>
    <source>
        <strain evidence="3">cv. RG33-2</strain>
    </source>
</reference>
<dbReference type="EMBL" id="JXTC01000275">
    <property type="protein sequence ID" value="PON71778.1"/>
    <property type="molecule type" value="Genomic_DNA"/>
</dbReference>
<name>A0A2P5DER1_TREOI</name>
<comment type="caution">
    <text evidence="2">The sequence shown here is derived from an EMBL/GenBank/DDBJ whole genome shotgun (WGS) entry which is preliminary data.</text>
</comment>
<proteinExistence type="predicted"/>
<feature type="region of interest" description="Disordered" evidence="1">
    <location>
        <begin position="1"/>
        <end position="53"/>
    </location>
</feature>
<feature type="non-terminal residue" evidence="2">
    <location>
        <position position="1"/>
    </location>
</feature>
<protein>
    <submittedName>
        <fullName evidence="2">Uncharacterized protein</fullName>
    </submittedName>
</protein>
<organism evidence="2 3">
    <name type="scientific">Trema orientale</name>
    <name type="common">Charcoal tree</name>
    <name type="synonym">Celtis orientalis</name>
    <dbReference type="NCBI Taxonomy" id="63057"/>
    <lineage>
        <taxon>Eukaryota</taxon>
        <taxon>Viridiplantae</taxon>
        <taxon>Streptophyta</taxon>
        <taxon>Embryophyta</taxon>
        <taxon>Tracheophyta</taxon>
        <taxon>Spermatophyta</taxon>
        <taxon>Magnoliopsida</taxon>
        <taxon>eudicotyledons</taxon>
        <taxon>Gunneridae</taxon>
        <taxon>Pentapetalae</taxon>
        <taxon>rosids</taxon>
        <taxon>fabids</taxon>
        <taxon>Rosales</taxon>
        <taxon>Cannabaceae</taxon>
        <taxon>Trema</taxon>
    </lineage>
</organism>
<dbReference type="Proteomes" id="UP000237000">
    <property type="component" value="Unassembled WGS sequence"/>
</dbReference>
<accession>A0A2P5DER1</accession>
<gene>
    <name evidence="2" type="ORF">TorRG33x02_253700</name>
</gene>
<evidence type="ECO:0000256" key="1">
    <source>
        <dbReference type="SAM" id="MobiDB-lite"/>
    </source>
</evidence>
<sequence>EVNGTTNGAPSNAAPSNDARSNVAPINGARSVVRGRSQHRSEAGTSSINRGVPFENVEGLMSSGDAIPSELLDVVSF</sequence>